<dbReference type="InterPro" id="IPR044751">
    <property type="entry name" value="Ion_transp-like_CBS"/>
</dbReference>
<feature type="domain" description="CBS" evidence="12">
    <location>
        <begin position="210"/>
        <end position="273"/>
    </location>
</feature>
<keyword evidence="7 9" id="KW-0129">CBS domain</keyword>
<dbReference type="SMART" id="SM00116">
    <property type="entry name" value="CBS"/>
    <property type="match status" value="2"/>
</dbReference>
<gene>
    <name evidence="14" type="ORF">SAMN05216184_10189</name>
</gene>
<feature type="domain" description="CNNM transmembrane" evidence="13">
    <location>
        <begin position="6"/>
        <end position="191"/>
    </location>
</feature>
<dbReference type="Gene3D" id="3.30.465.10">
    <property type="match status" value="1"/>
</dbReference>
<dbReference type="Gene3D" id="3.10.580.10">
    <property type="entry name" value="CBS-domain"/>
    <property type="match status" value="1"/>
</dbReference>
<protein>
    <submittedName>
        <fullName evidence="14">Hemolysin, contains CBS domains</fullName>
    </submittedName>
</protein>
<dbReference type="Proteomes" id="UP000250222">
    <property type="component" value="Unassembled WGS sequence"/>
</dbReference>
<feature type="transmembrane region" description="Helical" evidence="11">
    <location>
        <begin position="67"/>
        <end position="90"/>
    </location>
</feature>
<keyword evidence="3" id="KW-1003">Cell membrane</keyword>
<proteinExistence type="inferred from homology"/>
<keyword evidence="4 10" id="KW-0812">Transmembrane</keyword>
<accession>A0A2Y8ZVN6</accession>
<dbReference type="PROSITE" id="PS51371">
    <property type="entry name" value="CBS"/>
    <property type="match status" value="2"/>
</dbReference>
<reference evidence="14 15" key="1">
    <citation type="submission" date="2016-10" db="EMBL/GenBank/DDBJ databases">
        <authorList>
            <person name="Cai Z."/>
        </authorList>
    </citation>
    <scope>NUCLEOTIDE SEQUENCE [LARGE SCALE GENOMIC DNA]</scope>
    <source>
        <strain evidence="14 15">CGMCC 1.10826</strain>
    </source>
</reference>
<evidence type="ECO:0000256" key="3">
    <source>
        <dbReference type="ARBA" id="ARBA00022475"/>
    </source>
</evidence>
<dbReference type="AlphaFoldDB" id="A0A2Y8ZVN6"/>
<feature type="transmembrane region" description="Helical" evidence="11">
    <location>
        <begin position="12"/>
        <end position="34"/>
    </location>
</feature>
<dbReference type="SUPFAM" id="SSF56176">
    <property type="entry name" value="FAD-binding/transporter-associated domain-like"/>
    <property type="match status" value="1"/>
</dbReference>
<name>A0A2Y8ZVN6_9MICO</name>
<dbReference type="CDD" id="cd04590">
    <property type="entry name" value="CBS_pair_CorC_HlyC_assoc"/>
    <property type="match status" value="1"/>
</dbReference>
<feature type="transmembrane region" description="Helical" evidence="11">
    <location>
        <begin position="130"/>
        <end position="149"/>
    </location>
</feature>
<dbReference type="InterPro" id="IPR016169">
    <property type="entry name" value="FAD-bd_PCMH_sub2"/>
</dbReference>
<dbReference type="PANTHER" id="PTHR22777">
    <property type="entry name" value="HEMOLYSIN-RELATED"/>
    <property type="match status" value="1"/>
</dbReference>
<comment type="subcellular location">
    <subcellularLocation>
        <location evidence="1">Cell membrane</location>
        <topology evidence="1">Multi-pass membrane protein</topology>
    </subcellularLocation>
</comment>
<evidence type="ECO:0000256" key="9">
    <source>
        <dbReference type="PROSITE-ProRule" id="PRU00703"/>
    </source>
</evidence>
<keyword evidence="8 10" id="KW-0472">Membrane</keyword>
<dbReference type="InterPro" id="IPR036318">
    <property type="entry name" value="FAD-bd_PCMH-like_sf"/>
</dbReference>
<evidence type="ECO:0000256" key="8">
    <source>
        <dbReference type="ARBA" id="ARBA00023136"/>
    </source>
</evidence>
<keyword evidence="15" id="KW-1185">Reference proteome</keyword>
<dbReference type="SUPFAM" id="SSF54631">
    <property type="entry name" value="CBS-domain pair"/>
    <property type="match status" value="1"/>
</dbReference>
<evidence type="ECO:0000256" key="1">
    <source>
        <dbReference type="ARBA" id="ARBA00004651"/>
    </source>
</evidence>
<keyword evidence="6 10" id="KW-1133">Transmembrane helix</keyword>
<evidence type="ECO:0000256" key="5">
    <source>
        <dbReference type="ARBA" id="ARBA00022737"/>
    </source>
</evidence>
<sequence length="434" mass="46970">MDGLLSDIPEWWLLVLALVALVLTAVLVAAEAALRRIGRTALSELHVADRPRAERVERLADTREDALPALALARVLAEMTTAVALTLVVADLLPEWWQVLLTAVVVTALLVAVVAGSGPRRLGTRQPGRVLHALLPLVGAVLAVTRPAVAVARALTPKPTLTEAEAREEAAEDLRDMVDRVSQSEQLADEERTMLQSMFELGSTLVREVMVPRPDMVTMDADRPLTKALALFVRSGFSRVPVVGESVDDVCGILYLKDVLRRTHMRPDAGSDLVESVAREAVFVPETILVDDLLRDMQAKNFHIAMVVDEYGGIAGLVTIEDLLEELVGELTDEHDRAEPVVEELDDGLVRVPARLPVDELGELFGLELDDDDVDSAGGLLAKALGKVPIPGAEVEVAGLHLQAERAGGRRRQIATILARAVEAPEHDEEDESS</sequence>
<dbReference type="GO" id="GO:0050660">
    <property type="term" value="F:flavin adenine dinucleotide binding"/>
    <property type="evidence" value="ECO:0007669"/>
    <property type="project" value="InterPro"/>
</dbReference>
<dbReference type="Pfam" id="PF03471">
    <property type="entry name" value="CorC_HlyC"/>
    <property type="match status" value="1"/>
</dbReference>
<dbReference type="InterPro" id="IPR000644">
    <property type="entry name" value="CBS_dom"/>
</dbReference>
<evidence type="ECO:0000313" key="15">
    <source>
        <dbReference type="Proteomes" id="UP000250222"/>
    </source>
</evidence>
<dbReference type="OrthoDB" id="110231at2"/>
<dbReference type="EMBL" id="UETB01000001">
    <property type="protein sequence ID" value="SSA36430.1"/>
    <property type="molecule type" value="Genomic_DNA"/>
</dbReference>
<feature type="domain" description="CBS" evidence="12">
    <location>
        <begin position="277"/>
        <end position="334"/>
    </location>
</feature>
<dbReference type="Pfam" id="PF00571">
    <property type="entry name" value="CBS"/>
    <property type="match status" value="2"/>
</dbReference>
<evidence type="ECO:0000256" key="10">
    <source>
        <dbReference type="PROSITE-ProRule" id="PRU01193"/>
    </source>
</evidence>
<dbReference type="RefSeq" id="WP_110850632.1">
    <property type="nucleotide sequence ID" value="NZ_QKLZ01000001.1"/>
</dbReference>
<feature type="transmembrane region" description="Helical" evidence="11">
    <location>
        <begin position="96"/>
        <end position="118"/>
    </location>
</feature>
<dbReference type="PROSITE" id="PS51846">
    <property type="entry name" value="CNNM"/>
    <property type="match status" value="1"/>
</dbReference>
<evidence type="ECO:0000259" key="12">
    <source>
        <dbReference type="PROSITE" id="PS51371"/>
    </source>
</evidence>
<dbReference type="InterPro" id="IPR002550">
    <property type="entry name" value="CNNM"/>
</dbReference>
<evidence type="ECO:0000256" key="6">
    <source>
        <dbReference type="ARBA" id="ARBA00022989"/>
    </source>
</evidence>
<evidence type="ECO:0000313" key="14">
    <source>
        <dbReference type="EMBL" id="SSA36430.1"/>
    </source>
</evidence>
<dbReference type="FunFam" id="3.10.580.10:FF:000002">
    <property type="entry name" value="Magnesium/cobalt efflux protein CorC"/>
    <property type="match status" value="1"/>
</dbReference>
<organism evidence="14 15">
    <name type="scientific">Georgenia satyanarayanai</name>
    <dbReference type="NCBI Taxonomy" id="860221"/>
    <lineage>
        <taxon>Bacteria</taxon>
        <taxon>Bacillati</taxon>
        <taxon>Actinomycetota</taxon>
        <taxon>Actinomycetes</taxon>
        <taxon>Micrococcales</taxon>
        <taxon>Bogoriellaceae</taxon>
        <taxon>Georgenia</taxon>
    </lineage>
</organism>
<dbReference type="InterPro" id="IPR046342">
    <property type="entry name" value="CBS_dom_sf"/>
</dbReference>
<dbReference type="SMART" id="SM01091">
    <property type="entry name" value="CorC_HlyC"/>
    <property type="match status" value="1"/>
</dbReference>
<keyword evidence="5" id="KW-0677">Repeat</keyword>
<dbReference type="PANTHER" id="PTHR22777:SF32">
    <property type="entry name" value="UPF0053 INNER MEMBRANE PROTEIN YFJD"/>
    <property type="match status" value="1"/>
</dbReference>
<evidence type="ECO:0000256" key="2">
    <source>
        <dbReference type="ARBA" id="ARBA00006337"/>
    </source>
</evidence>
<evidence type="ECO:0000259" key="13">
    <source>
        <dbReference type="PROSITE" id="PS51846"/>
    </source>
</evidence>
<evidence type="ECO:0000256" key="4">
    <source>
        <dbReference type="ARBA" id="ARBA00022692"/>
    </source>
</evidence>
<evidence type="ECO:0000256" key="11">
    <source>
        <dbReference type="SAM" id="Phobius"/>
    </source>
</evidence>
<dbReference type="InterPro" id="IPR005170">
    <property type="entry name" value="Transptr-assoc_dom"/>
</dbReference>
<comment type="similarity">
    <text evidence="2">Belongs to the UPF0053 family.</text>
</comment>
<evidence type="ECO:0000256" key="7">
    <source>
        <dbReference type="ARBA" id="ARBA00023122"/>
    </source>
</evidence>
<dbReference type="Pfam" id="PF01595">
    <property type="entry name" value="CNNM"/>
    <property type="match status" value="1"/>
</dbReference>
<dbReference type="GO" id="GO:0005886">
    <property type="term" value="C:plasma membrane"/>
    <property type="evidence" value="ECO:0007669"/>
    <property type="project" value="UniProtKB-SubCell"/>
</dbReference>